<protein>
    <submittedName>
        <fullName evidence="1">Uncharacterized protein</fullName>
    </submittedName>
</protein>
<accession>A0A0G4GYJ0</accession>
<dbReference type="EMBL" id="CDMY01000881">
    <property type="protein sequence ID" value="CEM36216.1"/>
    <property type="molecule type" value="Genomic_DNA"/>
</dbReference>
<keyword evidence="2" id="KW-1185">Reference proteome</keyword>
<evidence type="ECO:0000313" key="2">
    <source>
        <dbReference type="Proteomes" id="UP000041254"/>
    </source>
</evidence>
<dbReference type="Proteomes" id="UP000041254">
    <property type="component" value="Unassembled WGS sequence"/>
</dbReference>
<dbReference type="VEuPathDB" id="CryptoDB:Vbra_671"/>
<dbReference type="InParanoid" id="A0A0G4GYJ0"/>
<dbReference type="AlphaFoldDB" id="A0A0G4GYJ0"/>
<dbReference type="PhylomeDB" id="A0A0G4GYJ0"/>
<proteinExistence type="predicted"/>
<sequence length="142" mass="16216">MDTDWQRWHARLGTCLWDPPDASGKRLARLLATEGRRWRGEQLRASASSSACTILYRAPDATRKDIAKTVERRVDQWEKGDFEQLVQEAERNNALLATRPVGKDDANEATFRQFRRLIDKGKARQAVRFAGRGRRAGPQRPG</sequence>
<gene>
    <name evidence="1" type="ORF">Vbra_671</name>
</gene>
<name>A0A0G4GYJ0_VITBC</name>
<reference evidence="1 2" key="1">
    <citation type="submission" date="2014-11" db="EMBL/GenBank/DDBJ databases">
        <authorList>
            <person name="Zhu J."/>
            <person name="Qi W."/>
            <person name="Song R."/>
        </authorList>
    </citation>
    <scope>NUCLEOTIDE SEQUENCE [LARGE SCALE GENOMIC DNA]</scope>
</reference>
<organism evidence="1 2">
    <name type="scientific">Vitrella brassicaformis (strain CCMP3155)</name>
    <dbReference type="NCBI Taxonomy" id="1169540"/>
    <lineage>
        <taxon>Eukaryota</taxon>
        <taxon>Sar</taxon>
        <taxon>Alveolata</taxon>
        <taxon>Colpodellida</taxon>
        <taxon>Vitrellaceae</taxon>
        <taxon>Vitrella</taxon>
    </lineage>
</organism>
<evidence type="ECO:0000313" key="1">
    <source>
        <dbReference type="EMBL" id="CEM36216.1"/>
    </source>
</evidence>